<evidence type="ECO:0000313" key="4">
    <source>
        <dbReference type="EMBL" id="KAK9772181.1"/>
    </source>
</evidence>
<comment type="similarity">
    <text evidence="2">Belongs to the NAD(P)-dependent epimerase/dehydratase family. Dihydroflavonol-4-reductase subfamily.</text>
</comment>
<dbReference type="EMBL" id="JARVKM010000065">
    <property type="protein sequence ID" value="KAK9772181.1"/>
    <property type="molecule type" value="Genomic_DNA"/>
</dbReference>
<dbReference type="Gene3D" id="3.40.50.720">
    <property type="entry name" value="NAD(P)-binding Rossmann-like Domain"/>
    <property type="match status" value="1"/>
</dbReference>
<dbReference type="Proteomes" id="UP001465668">
    <property type="component" value="Unassembled WGS sequence"/>
</dbReference>
<evidence type="ECO:0000259" key="3">
    <source>
        <dbReference type="Pfam" id="PF01370"/>
    </source>
</evidence>
<proteinExistence type="inferred from homology"/>
<dbReference type="InterPro" id="IPR001509">
    <property type="entry name" value="Epimerase_deHydtase"/>
</dbReference>
<feature type="domain" description="NAD-dependent epimerase/dehydratase" evidence="3">
    <location>
        <begin position="53"/>
        <end position="174"/>
    </location>
</feature>
<reference evidence="4 5" key="1">
    <citation type="submission" date="2024-02" db="EMBL/GenBank/DDBJ databases">
        <title>First draft genome assembly of two strains of Seiridium cardinale.</title>
        <authorList>
            <person name="Emiliani G."/>
            <person name="Scali E."/>
        </authorList>
    </citation>
    <scope>NUCLEOTIDE SEQUENCE [LARGE SCALE GENOMIC DNA]</scope>
    <source>
        <strain evidence="4 5">BM-138-000479</strain>
    </source>
</reference>
<protein>
    <recommendedName>
        <fullName evidence="3">NAD-dependent epimerase/dehydratase domain-containing protein</fullName>
    </recommendedName>
</protein>
<accession>A0ABR2XEY3</accession>
<keyword evidence="5" id="KW-1185">Reference proteome</keyword>
<organism evidence="4 5">
    <name type="scientific">Seiridium cardinale</name>
    <dbReference type="NCBI Taxonomy" id="138064"/>
    <lineage>
        <taxon>Eukaryota</taxon>
        <taxon>Fungi</taxon>
        <taxon>Dikarya</taxon>
        <taxon>Ascomycota</taxon>
        <taxon>Pezizomycotina</taxon>
        <taxon>Sordariomycetes</taxon>
        <taxon>Xylariomycetidae</taxon>
        <taxon>Amphisphaeriales</taxon>
        <taxon>Sporocadaceae</taxon>
        <taxon>Seiridium</taxon>
    </lineage>
</organism>
<dbReference type="PANTHER" id="PTHR10366">
    <property type="entry name" value="NAD DEPENDENT EPIMERASE/DEHYDRATASE"/>
    <property type="match status" value="1"/>
</dbReference>
<gene>
    <name evidence="4" type="ORF">SCAR479_11190</name>
</gene>
<comment type="caution">
    <text evidence="4">The sequence shown here is derived from an EMBL/GenBank/DDBJ whole genome shotgun (WGS) entry which is preliminary data.</text>
</comment>
<dbReference type="SUPFAM" id="SSF51735">
    <property type="entry name" value="NAD(P)-binding Rossmann-fold domains"/>
    <property type="match status" value="1"/>
</dbReference>
<dbReference type="InterPro" id="IPR050425">
    <property type="entry name" value="NAD(P)_dehydrat-like"/>
</dbReference>
<name>A0ABR2XEY3_9PEZI</name>
<evidence type="ECO:0000256" key="2">
    <source>
        <dbReference type="ARBA" id="ARBA00023445"/>
    </source>
</evidence>
<sequence length="388" mass="42542">MTYITLKETLCQSPGPVENLYTASSELPESATNRSIMTVDKLSAPTIPLGSTILVTGGNGLIASHVVDQVLAHGYRVRATVRNSSKCAWMESLYAKRHGSGRFELIEVSDFSSPNAWDDAVKGVAGIAHVAGGVDLAVQDFEAVLKEELPLNISLLEAAQKESSVKSFVLTSSAWAAFTPDTSKKQRLAEWSWNEDAIKLASSNASPQEKGISNFMALKTRLEQEVWKWVNNTNPRFAFNSVLLDTVMGEVLDPLNQGIPSTAGMVHWVWTGENRQILDYIQPQWHVGTQDTGLLYVAALTTAGVDRERLYGFGDRFSWYQVGAILKQLYPDKDIPPVKNLGTDQTDVPNQRGAELLRGLGQKGWTSVEESVKANALSFLQLENAKEG</sequence>
<dbReference type="InterPro" id="IPR036291">
    <property type="entry name" value="NAD(P)-bd_dom_sf"/>
</dbReference>
<evidence type="ECO:0000256" key="1">
    <source>
        <dbReference type="ARBA" id="ARBA00023002"/>
    </source>
</evidence>
<evidence type="ECO:0000313" key="5">
    <source>
        <dbReference type="Proteomes" id="UP001465668"/>
    </source>
</evidence>
<dbReference type="Pfam" id="PF01370">
    <property type="entry name" value="Epimerase"/>
    <property type="match status" value="1"/>
</dbReference>
<dbReference type="PANTHER" id="PTHR10366:SF562">
    <property type="entry name" value="ALDEHYDE REDUCTASE II (AFU_ORTHOLOGUE AFUA_1G11360)"/>
    <property type="match status" value="1"/>
</dbReference>
<keyword evidence="1" id="KW-0560">Oxidoreductase</keyword>